<dbReference type="Pfam" id="PF07007">
    <property type="entry name" value="LprI"/>
    <property type="match status" value="1"/>
</dbReference>
<sequence>MTTLMNKLQKLKCKTFYFLIALLFLSSLNVQAEINCDDDTKPIYMNECANMQFKEADAELNQLYSIIVSRLKTSDAMQDNEHNRGMADVSLLDKLKKSQRLWIQFRDAECKIAAHSVYGGSIEPVIYSECLTKITQKRNEELLKYTLCDDYDFTCPFPTADGPMSKGK</sequence>
<dbReference type="EMBL" id="JBHLXE010000024">
    <property type="protein sequence ID" value="MFC0178940.1"/>
    <property type="molecule type" value="Genomic_DNA"/>
</dbReference>
<feature type="chain" id="PRO_5046319429" evidence="1">
    <location>
        <begin position="33"/>
        <end position="168"/>
    </location>
</feature>
<feature type="domain" description="Lysozyme inhibitor LprI-like N-terminal" evidence="2">
    <location>
        <begin position="36"/>
        <end position="142"/>
    </location>
</feature>
<dbReference type="PANTHER" id="PTHR39176:SF1">
    <property type="entry name" value="PERIPLASMIC PROTEIN"/>
    <property type="match status" value="1"/>
</dbReference>
<feature type="signal peptide" evidence="1">
    <location>
        <begin position="1"/>
        <end position="32"/>
    </location>
</feature>
<name>A0ABV6C7J2_9GAMM</name>
<evidence type="ECO:0000313" key="3">
    <source>
        <dbReference type="EMBL" id="MFC0178940.1"/>
    </source>
</evidence>
<keyword evidence="1" id="KW-0732">Signal</keyword>
<dbReference type="RefSeq" id="WP_385876022.1">
    <property type="nucleotide sequence ID" value="NZ_JBHLXE010000024.1"/>
</dbReference>
<keyword evidence="4" id="KW-1185">Reference proteome</keyword>
<comment type="caution">
    <text evidence="3">The sequence shown here is derived from an EMBL/GenBank/DDBJ whole genome shotgun (WGS) entry which is preliminary data.</text>
</comment>
<proteinExistence type="predicted"/>
<dbReference type="PANTHER" id="PTHR39176">
    <property type="entry name" value="PERIPLASMIC PROTEIN-RELATED"/>
    <property type="match status" value="1"/>
</dbReference>
<protein>
    <submittedName>
        <fullName evidence="3">Lysozyme inhibitor LprI family protein</fullName>
    </submittedName>
</protein>
<evidence type="ECO:0000259" key="2">
    <source>
        <dbReference type="Pfam" id="PF07007"/>
    </source>
</evidence>
<dbReference type="InterPro" id="IPR009739">
    <property type="entry name" value="LprI-like_N"/>
</dbReference>
<organism evidence="3 4">
    <name type="scientific">Thorsellia kenyensis</name>
    <dbReference type="NCBI Taxonomy" id="1549888"/>
    <lineage>
        <taxon>Bacteria</taxon>
        <taxon>Pseudomonadati</taxon>
        <taxon>Pseudomonadota</taxon>
        <taxon>Gammaproteobacteria</taxon>
        <taxon>Enterobacterales</taxon>
        <taxon>Thorselliaceae</taxon>
        <taxon>Thorsellia</taxon>
    </lineage>
</organism>
<evidence type="ECO:0000256" key="1">
    <source>
        <dbReference type="SAM" id="SignalP"/>
    </source>
</evidence>
<evidence type="ECO:0000313" key="4">
    <source>
        <dbReference type="Proteomes" id="UP001589758"/>
    </source>
</evidence>
<reference evidence="3 4" key="1">
    <citation type="submission" date="2024-09" db="EMBL/GenBank/DDBJ databases">
        <authorList>
            <person name="Sun Q."/>
            <person name="Mori K."/>
        </authorList>
    </citation>
    <scope>NUCLEOTIDE SEQUENCE [LARGE SCALE GENOMIC DNA]</scope>
    <source>
        <strain evidence="3 4">CCM 8545</strain>
    </source>
</reference>
<accession>A0ABV6C7J2</accession>
<dbReference type="Gene3D" id="1.20.1270.180">
    <property type="match status" value="1"/>
</dbReference>
<gene>
    <name evidence="3" type="ORF">ACFFIT_02330</name>
</gene>
<dbReference type="Proteomes" id="UP001589758">
    <property type="component" value="Unassembled WGS sequence"/>
</dbReference>